<feature type="region of interest" description="Disordered" evidence="1">
    <location>
        <begin position="1"/>
        <end position="60"/>
    </location>
</feature>
<dbReference type="Proteomes" id="UP000286921">
    <property type="component" value="Unassembled WGS sequence"/>
</dbReference>
<evidence type="ECO:0000313" key="2">
    <source>
        <dbReference type="EMBL" id="GCB17358.1"/>
    </source>
</evidence>
<evidence type="ECO:0000313" key="3">
    <source>
        <dbReference type="Proteomes" id="UP000286921"/>
    </source>
</evidence>
<keyword evidence="3" id="KW-1185">Reference proteome</keyword>
<feature type="compositionally biased region" description="Basic and acidic residues" evidence="1">
    <location>
        <begin position="1"/>
        <end position="10"/>
    </location>
</feature>
<evidence type="ECO:0000256" key="1">
    <source>
        <dbReference type="SAM" id="MobiDB-lite"/>
    </source>
</evidence>
<dbReference type="EMBL" id="BDHI01000001">
    <property type="protein sequence ID" value="GCB17358.1"/>
    <property type="molecule type" value="Genomic_DNA"/>
</dbReference>
<protein>
    <submittedName>
        <fullName evidence="2">Uncharacterized protein</fullName>
    </submittedName>
</protein>
<accession>A0A401KDJ9</accession>
<gene>
    <name evidence="2" type="ORF">AAWM_00243</name>
</gene>
<reference evidence="2 3" key="1">
    <citation type="submission" date="2016-09" db="EMBL/GenBank/DDBJ databases">
        <title>Aspergillus awamori IFM 58123T.</title>
        <authorList>
            <person name="Kusuya Y."/>
            <person name="Shimizu M."/>
            <person name="Takahashi H."/>
            <person name="Yaguchi T."/>
        </authorList>
    </citation>
    <scope>NUCLEOTIDE SEQUENCE [LARGE SCALE GENOMIC DNA]</scope>
    <source>
        <strain evidence="2 3">IFM 58123</strain>
    </source>
</reference>
<sequence>MSGPGEERWRGGRSYDQNRHSAQRQSNARTMSAHGGSRGGQNNWGDSRDQFASGPQQEQHVPVRGFNAAESKGALRKGAFRPTSVRGMTPAKTQLALGSRTGRCAYRYCSSETNIYDCLLLTPISSSEPRPYHYKPQGKDVNNRASGPWGAKPNQMANGKDFFLELRKQVTALQQGGTVAGG</sequence>
<proteinExistence type="predicted"/>
<organism evidence="2 3">
    <name type="scientific">Aspergillus awamori</name>
    <name type="common">Black koji mold</name>
    <dbReference type="NCBI Taxonomy" id="105351"/>
    <lineage>
        <taxon>Eukaryota</taxon>
        <taxon>Fungi</taxon>
        <taxon>Dikarya</taxon>
        <taxon>Ascomycota</taxon>
        <taxon>Pezizomycotina</taxon>
        <taxon>Eurotiomycetes</taxon>
        <taxon>Eurotiomycetidae</taxon>
        <taxon>Eurotiales</taxon>
        <taxon>Aspergillaceae</taxon>
        <taxon>Aspergillus</taxon>
    </lineage>
</organism>
<feature type="region of interest" description="Disordered" evidence="1">
    <location>
        <begin position="130"/>
        <end position="154"/>
    </location>
</feature>
<name>A0A401KDJ9_ASPAW</name>
<comment type="caution">
    <text evidence="2">The sequence shown here is derived from an EMBL/GenBank/DDBJ whole genome shotgun (WGS) entry which is preliminary data.</text>
</comment>
<dbReference type="AlphaFoldDB" id="A0A401KDJ9"/>
<dbReference type="STRING" id="105351.A0A401KDJ9"/>